<evidence type="ECO:0000256" key="4">
    <source>
        <dbReference type="ARBA" id="ARBA00022676"/>
    </source>
</evidence>
<dbReference type="Pfam" id="PF02366">
    <property type="entry name" value="PMT"/>
    <property type="match status" value="1"/>
</dbReference>
<feature type="transmembrane region" description="Helical" evidence="9">
    <location>
        <begin position="233"/>
        <end position="250"/>
    </location>
</feature>
<comment type="pathway">
    <text evidence="2">Protein modification; protein glycosylation.</text>
</comment>
<dbReference type="InterPro" id="IPR032421">
    <property type="entry name" value="PMT_4TMC"/>
</dbReference>
<gene>
    <name evidence="12" type="ORF">UFOPK4080_00630</name>
</gene>
<feature type="transmembrane region" description="Helical" evidence="9">
    <location>
        <begin position="89"/>
        <end position="116"/>
    </location>
</feature>
<dbReference type="PANTHER" id="PTHR10050:SF46">
    <property type="entry name" value="PROTEIN O-MANNOSYL-TRANSFERASE 2"/>
    <property type="match status" value="1"/>
</dbReference>
<evidence type="ECO:0000256" key="1">
    <source>
        <dbReference type="ARBA" id="ARBA00004127"/>
    </source>
</evidence>
<sequence>MIAAGIKLFGDNPFGWRIATAVIGSLMILLIGLIAQRLFRNPLLSGLASALAALDGMALVHSRTALLDNFLAFFILLATYFFIRRNYWLTGLFLGIALSTKWSALYFIAAFGLIALYRAFSHHTGRALIRPTVERFFQFGLIPITVYFTSWSGWFLSDRGWGRDFSSNPLRSFYYYHQQILGFHTGLTQKHTYEASPWSWLFMGRPTSFLYESPSGCGSKSCSQEVIALGTPLLWWLAIAALALVIGMWFRSLATRHFDPAVTIIIAGMAAGYLPWFFFQERTVFTFYVIVFQPFLILALVYAVRAILLRFQKSGEIIVAALFILIFLNFVYFLPIYLGDVITYEAWRSRMWFPSWI</sequence>
<keyword evidence="5" id="KW-0808">Transferase</keyword>
<feature type="transmembrane region" description="Helical" evidence="9">
    <location>
        <begin position="66"/>
        <end position="83"/>
    </location>
</feature>
<dbReference type="GO" id="GO:0016020">
    <property type="term" value="C:membrane"/>
    <property type="evidence" value="ECO:0007669"/>
    <property type="project" value="InterPro"/>
</dbReference>
<evidence type="ECO:0000256" key="8">
    <source>
        <dbReference type="ARBA" id="ARBA00023136"/>
    </source>
</evidence>
<evidence type="ECO:0000256" key="3">
    <source>
        <dbReference type="ARBA" id="ARBA00007222"/>
    </source>
</evidence>
<evidence type="ECO:0000256" key="6">
    <source>
        <dbReference type="ARBA" id="ARBA00022692"/>
    </source>
</evidence>
<keyword evidence="8 9" id="KW-0472">Membrane</keyword>
<name>A0A6J5Z308_9ZZZZ</name>
<dbReference type="InterPro" id="IPR027005">
    <property type="entry name" value="PMT-like"/>
</dbReference>
<protein>
    <submittedName>
        <fullName evidence="12">Unannotated protein</fullName>
    </submittedName>
</protein>
<accession>A0A6J5Z308</accession>
<keyword evidence="7 9" id="KW-1133">Transmembrane helix</keyword>
<feature type="domain" description="ArnT-like N-terminal" evidence="10">
    <location>
        <begin position="7"/>
        <end position="148"/>
    </location>
</feature>
<dbReference type="GO" id="GO:0000030">
    <property type="term" value="F:mannosyltransferase activity"/>
    <property type="evidence" value="ECO:0007669"/>
    <property type="project" value="InterPro"/>
</dbReference>
<organism evidence="12">
    <name type="scientific">freshwater metagenome</name>
    <dbReference type="NCBI Taxonomy" id="449393"/>
    <lineage>
        <taxon>unclassified sequences</taxon>
        <taxon>metagenomes</taxon>
        <taxon>ecological metagenomes</taxon>
    </lineage>
</organism>
<evidence type="ECO:0000259" key="11">
    <source>
        <dbReference type="Pfam" id="PF16192"/>
    </source>
</evidence>
<dbReference type="InterPro" id="IPR003342">
    <property type="entry name" value="ArnT-like_N"/>
</dbReference>
<feature type="transmembrane region" description="Helical" evidence="9">
    <location>
        <begin position="14"/>
        <end position="35"/>
    </location>
</feature>
<evidence type="ECO:0000313" key="12">
    <source>
        <dbReference type="EMBL" id="CAB4337115.1"/>
    </source>
</evidence>
<dbReference type="UniPathway" id="UPA00378"/>
<comment type="similarity">
    <text evidence="3">Belongs to the glycosyltransferase 39 family.</text>
</comment>
<dbReference type="EMBL" id="CAESAG010000084">
    <property type="protein sequence ID" value="CAB4337115.1"/>
    <property type="molecule type" value="Genomic_DNA"/>
</dbReference>
<dbReference type="Pfam" id="PF16192">
    <property type="entry name" value="PMT_4TMC"/>
    <property type="match status" value="1"/>
</dbReference>
<keyword evidence="6 9" id="KW-0812">Transmembrane</keyword>
<proteinExistence type="inferred from homology"/>
<feature type="transmembrane region" description="Helical" evidence="9">
    <location>
        <begin position="262"/>
        <end position="279"/>
    </location>
</feature>
<feature type="domain" description="Protein O-mannosyl-transferase C-terminal four TM" evidence="11">
    <location>
        <begin position="170"/>
        <end position="356"/>
    </location>
</feature>
<evidence type="ECO:0000256" key="2">
    <source>
        <dbReference type="ARBA" id="ARBA00004922"/>
    </source>
</evidence>
<evidence type="ECO:0000256" key="5">
    <source>
        <dbReference type="ARBA" id="ARBA00022679"/>
    </source>
</evidence>
<feature type="transmembrane region" description="Helical" evidence="9">
    <location>
        <begin position="136"/>
        <end position="156"/>
    </location>
</feature>
<dbReference type="PANTHER" id="PTHR10050">
    <property type="entry name" value="DOLICHYL-PHOSPHATE-MANNOSE--PROTEIN MANNOSYLTRANSFERASE"/>
    <property type="match status" value="1"/>
</dbReference>
<evidence type="ECO:0000259" key="10">
    <source>
        <dbReference type="Pfam" id="PF02366"/>
    </source>
</evidence>
<keyword evidence="4" id="KW-0328">Glycosyltransferase</keyword>
<evidence type="ECO:0000256" key="9">
    <source>
        <dbReference type="SAM" id="Phobius"/>
    </source>
</evidence>
<comment type="subcellular location">
    <subcellularLocation>
        <location evidence="1">Endomembrane system</location>
        <topology evidence="1">Multi-pass membrane protein</topology>
    </subcellularLocation>
</comment>
<reference evidence="12" key="1">
    <citation type="submission" date="2020-05" db="EMBL/GenBank/DDBJ databases">
        <authorList>
            <person name="Chiriac C."/>
            <person name="Salcher M."/>
            <person name="Ghai R."/>
            <person name="Kavagutti S V."/>
        </authorList>
    </citation>
    <scope>NUCLEOTIDE SEQUENCE</scope>
</reference>
<dbReference type="AlphaFoldDB" id="A0A6J5Z308"/>
<feature type="transmembrane region" description="Helical" evidence="9">
    <location>
        <begin position="317"/>
        <end position="338"/>
    </location>
</feature>
<dbReference type="GO" id="GO:0012505">
    <property type="term" value="C:endomembrane system"/>
    <property type="evidence" value="ECO:0007669"/>
    <property type="project" value="UniProtKB-SubCell"/>
</dbReference>
<dbReference type="GO" id="GO:0006493">
    <property type="term" value="P:protein O-linked glycosylation"/>
    <property type="evidence" value="ECO:0007669"/>
    <property type="project" value="InterPro"/>
</dbReference>
<evidence type="ECO:0000256" key="7">
    <source>
        <dbReference type="ARBA" id="ARBA00022989"/>
    </source>
</evidence>
<feature type="transmembrane region" description="Helical" evidence="9">
    <location>
        <begin position="285"/>
        <end position="305"/>
    </location>
</feature>